<comment type="caution">
    <text evidence="1">The sequence shown here is derived from an EMBL/GenBank/DDBJ whole genome shotgun (WGS) entry which is preliminary data.</text>
</comment>
<name>A0ACB8SGU7_9AGAM</name>
<reference evidence="1" key="1">
    <citation type="submission" date="2021-03" db="EMBL/GenBank/DDBJ databases">
        <authorList>
            <consortium name="DOE Joint Genome Institute"/>
            <person name="Ahrendt S."/>
            <person name="Looney B.P."/>
            <person name="Miyauchi S."/>
            <person name="Morin E."/>
            <person name="Drula E."/>
            <person name="Courty P.E."/>
            <person name="Chicoki N."/>
            <person name="Fauchery L."/>
            <person name="Kohler A."/>
            <person name="Kuo A."/>
            <person name="Labutti K."/>
            <person name="Pangilinan J."/>
            <person name="Lipzen A."/>
            <person name="Riley R."/>
            <person name="Andreopoulos W."/>
            <person name="He G."/>
            <person name="Johnson J."/>
            <person name="Barry K.W."/>
            <person name="Grigoriev I.V."/>
            <person name="Nagy L."/>
            <person name="Hibbett D."/>
            <person name="Henrissat B."/>
            <person name="Matheny P.B."/>
            <person name="Labbe J."/>
            <person name="Martin F."/>
        </authorList>
    </citation>
    <scope>NUCLEOTIDE SEQUENCE</scope>
    <source>
        <strain evidence="1">HHB10654</strain>
    </source>
</reference>
<keyword evidence="2" id="KW-1185">Reference proteome</keyword>
<protein>
    <submittedName>
        <fullName evidence="1">Uncharacterized protein</fullName>
    </submittedName>
</protein>
<dbReference type="Proteomes" id="UP000814140">
    <property type="component" value="Unassembled WGS sequence"/>
</dbReference>
<accession>A0ACB8SGU7</accession>
<evidence type="ECO:0000313" key="1">
    <source>
        <dbReference type="EMBL" id="KAI0055006.1"/>
    </source>
</evidence>
<gene>
    <name evidence="1" type="ORF">BV25DRAFT_1922173</name>
</gene>
<organism evidence="1 2">
    <name type="scientific">Artomyces pyxidatus</name>
    <dbReference type="NCBI Taxonomy" id="48021"/>
    <lineage>
        <taxon>Eukaryota</taxon>
        <taxon>Fungi</taxon>
        <taxon>Dikarya</taxon>
        <taxon>Basidiomycota</taxon>
        <taxon>Agaricomycotina</taxon>
        <taxon>Agaricomycetes</taxon>
        <taxon>Russulales</taxon>
        <taxon>Auriscalpiaceae</taxon>
        <taxon>Artomyces</taxon>
    </lineage>
</organism>
<reference evidence="1" key="2">
    <citation type="journal article" date="2022" name="New Phytol.">
        <title>Evolutionary transition to the ectomycorrhizal habit in the genomes of a hyperdiverse lineage of mushroom-forming fungi.</title>
        <authorList>
            <person name="Looney B."/>
            <person name="Miyauchi S."/>
            <person name="Morin E."/>
            <person name="Drula E."/>
            <person name="Courty P.E."/>
            <person name="Kohler A."/>
            <person name="Kuo A."/>
            <person name="LaButti K."/>
            <person name="Pangilinan J."/>
            <person name="Lipzen A."/>
            <person name="Riley R."/>
            <person name="Andreopoulos W."/>
            <person name="He G."/>
            <person name="Johnson J."/>
            <person name="Nolan M."/>
            <person name="Tritt A."/>
            <person name="Barry K.W."/>
            <person name="Grigoriev I.V."/>
            <person name="Nagy L.G."/>
            <person name="Hibbett D."/>
            <person name="Henrissat B."/>
            <person name="Matheny P.B."/>
            <person name="Labbe J."/>
            <person name="Martin F.M."/>
        </authorList>
    </citation>
    <scope>NUCLEOTIDE SEQUENCE</scope>
    <source>
        <strain evidence="1">HHB10654</strain>
    </source>
</reference>
<evidence type="ECO:0000313" key="2">
    <source>
        <dbReference type="Proteomes" id="UP000814140"/>
    </source>
</evidence>
<dbReference type="EMBL" id="MU277320">
    <property type="protein sequence ID" value="KAI0055006.1"/>
    <property type="molecule type" value="Genomic_DNA"/>
</dbReference>
<proteinExistence type="predicted"/>
<sequence length="134" mass="14268">MTQFPSFAEFTRGLPSFSLPGHVEEQDSRDRNVISRLVVSGDGASVLAQDPSPKTNIAADDRLEEGTSSAATEQRRSAPRAPPKNDEAATTTHKSELVFHNTFAPPSPQAPLSGGALAGNFRFVYVAIQGENDG</sequence>